<dbReference type="GO" id="GO:0030288">
    <property type="term" value="C:outer membrane-bounded periplasmic space"/>
    <property type="evidence" value="ECO:0007669"/>
    <property type="project" value="TreeGrafter"/>
</dbReference>
<dbReference type="Proteomes" id="UP000017396">
    <property type="component" value="Chromosome"/>
</dbReference>
<dbReference type="eggNOG" id="COG1452">
    <property type="taxonomic scope" value="Bacteria"/>
</dbReference>
<dbReference type="Gene3D" id="2.60.450.10">
    <property type="entry name" value="Lipopolysaccharide (LPS) transport protein A like domain"/>
    <property type="match status" value="1"/>
</dbReference>
<dbReference type="RefSeq" id="WP_023175422.1">
    <property type="nucleotide sequence ID" value="NC_022600.1"/>
</dbReference>
<dbReference type="Pfam" id="PF03968">
    <property type="entry name" value="LptD_N"/>
    <property type="match status" value="1"/>
</dbReference>
<dbReference type="InterPro" id="IPR005653">
    <property type="entry name" value="OstA-like_N"/>
</dbReference>
<protein>
    <recommendedName>
        <fullName evidence="4">Organic solvent tolerance-like N-terminal domain-containing protein</fullName>
    </recommendedName>
</protein>
<keyword evidence="1 3" id="KW-0732">Signal</keyword>
<dbReference type="HOGENOM" id="CLU_118146_1_0_3"/>
<dbReference type="KEGG" id="glj:GKIL_3852"/>
<name>U5QMH5_GLOK1</name>
<dbReference type="GO" id="GO:0017089">
    <property type="term" value="F:glycolipid transfer activity"/>
    <property type="evidence" value="ECO:0007669"/>
    <property type="project" value="TreeGrafter"/>
</dbReference>
<dbReference type="EMBL" id="CP003587">
    <property type="protein sequence ID" value="AGY60098.1"/>
    <property type="molecule type" value="Genomic_DNA"/>
</dbReference>
<proteinExistence type="predicted"/>
<evidence type="ECO:0000256" key="1">
    <source>
        <dbReference type="ARBA" id="ARBA00022729"/>
    </source>
</evidence>
<accession>U5QMH5</accession>
<reference evidence="5 6" key="1">
    <citation type="journal article" date="2013" name="PLoS ONE">
        <title>Cultivation and Complete Genome Sequencing of Gloeobacter kilaueensis sp. nov., from a Lava Cave in Kilauea Caldera, Hawai'i.</title>
        <authorList>
            <person name="Saw J.H."/>
            <person name="Schatz M."/>
            <person name="Brown M.V."/>
            <person name="Kunkel D.D."/>
            <person name="Foster J.S."/>
            <person name="Shick H."/>
            <person name="Christensen S."/>
            <person name="Hou S."/>
            <person name="Wan X."/>
            <person name="Donachie S.P."/>
        </authorList>
    </citation>
    <scope>NUCLEOTIDE SEQUENCE [LARGE SCALE GENOMIC DNA]</scope>
    <source>
        <strain evidence="6">JS</strain>
    </source>
</reference>
<feature type="compositionally biased region" description="Polar residues" evidence="2">
    <location>
        <begin position="33"/>
        <end position="46"/>
    </location>
</feature>
<dbReference type="PANTHER" id="PTHR36504:SF1">
    <property type="entry name" value="LIPOPOLYSACCHARIDE EXPORT SYSTEM PROTEIN LPTA"/>
    <property type="match status" value="1"/>
</dbReference>
<feature type="compositionally biased region" description="Polar residues" evidence="2">
    <location>
        <begin position="130"/>
        <end position="143"/>
    </location>
</feature>
<dbReference type="OrthoDB" id="462272at2"/>
<dbReference type="GO" id="GO:0009279">
    <property type="term" value="C:cell outer membrane"/>
    <property type="evidence" value="ECO:0007669"/>
    <property type="project" value="TreeGrafter"/>
</dbReference>
<evidence type="ECO:0000259" key="4">
    <source>
        <dbReference type="Pfam" id="PF03968"/>
    </source>
</evidence>
<gene>
    <name evidence="5" type="ORF">GKIL_3852</name>
</gene>
<evidence type="ECO:0000313" key="5">
    <source>
        <dbReference type="EMBL" id="AGY60098.1"/>
    </source>
</evidence>
<dbReference type="GO" id="GO:0015920">
    <property type="term" value="P:lipopolysaccharide transport"/>
    <property type="evidence" value="ECO:0007669"/>
    <property type="project" value="TreeGrafter"/>
</dbReference>
<feature type="region of interest" description="Disordered" evidence="2">
    <location>
        <begin position="26"/>
        <end position="47"/>
    </location>
</feature>
<evidence type="ECO:0000256" key="2">
    <source>
        <dbReference type="SAM" id="MobiDB-lite"/>
    </source>
</evidence>
<evidence type="ECO:0000313" key="6">
    <source>
        <dbReference type="Proteomes" id="UP000017396"/>
    </source>
</evidence>
<dbReference type="STRING" id="1183438.GKIL_3852"/>
<organism evidence="5 6">
    <name type="scientific">Gloeobacter kilaueensis (strain ATCC BAA-2537 / CCAP 1431/1 / ULC 316 / JS1)</name>
    <dbReference type="NCBI Taxonomy" id="1183438"/>
    <lineage>
        <taxon>Bacteria</taxon>
        <taxon>Bacillati</taxon>
        <taxon>Cyanobacteriota</taxon>
        <taxon>Cyanophyceae</taxon>
        <taxon>Gloeobacterales</taxon>
        <taxon>Gloeobacteraceae</taxon>
        <taxon>Gloeobacter</taxon>
    </lineage>
</organism>
<feature type="domain" description="Organic solvent tolerance-like N-terminal" evidence="4">
    <location>
        <begin position="67"/>
        <end position="107"/>
    </location>
</feature>
<keyword evidence="6" id="KW-1185">Reference proteome</keyword>
<dbReference type="InterPro" id="IPR052037">
    <property type="entry name" value="LPS_export_LptA"/>
</dbReference>
<dbReference type="PANTHER" id="PTHR36504">
    <property type="entry name" value="LIPOPOLYSACCHARIDE EXPORT SYSTEM PROTEIN LPTA"/>
    <property type="match status" value="1"/>
</dbReference>
<dbReference type="AlphaFoldDB" id="U5QMH5"/>
<evidence type="ECO:0000256" key="3">
    <source>
        <dbReference type="SAM" id="SignalP"/>
    </source>
</evidence>
<feature type="signal peptide" evidence="3">
    <location>
        <begin position="1"/>
        <end position="21"/>
    </location>
</feature>
<sequence length="143" mass="15547">MNRTAPWAICGLAAVSILAQAAAQTPGRDGGQLSINSDTQEANTKTGEIIARGNVHIEYPARKVIADAEQATYLTKEKKIILQGNVRAVQGDNRIDAEIVTYLIKEGVFKAEPKEKGKQVRSIYTVPPDEQQTSDATPTQKQK</sequence>
<feature type="region of interest" description="Disordered" evidence="2">
    <location>
        <begin position="115"/>
        <end position="143"/>
    </location>
</feature>
<feature type="chain" id="PRO_5004664084" description="Organic solvent tolerance-like N-terminal domain-containing protein" evidence="3">
    <location>
        <begin position="22"/>
        <end position="143"/>
    </location>
</feature>